<dbReference type="AlphaFoldDB" id="A0A426XHX2"/>
<feature type="compositionally biased region" description="Basic residues" evidence="1">
    <location>
        <begin position="176"/>
        <end position="185"/>
    </location>
</feature>
<organism evidence="2 3">
    <name type="scientific">Ensete ventricosum</name>
    <name type="common">Abyssinian banana</name>
    <name type="synonym">Musa ensete</name>
    <dbReference type="NCBI Taxonomy" id="4639"/>
    <lineage>
        <taxon>Eukaryota</taxon>
        <taxon>Viridiplantae</taxon>
        <taxon>Streptophyta</taxon>
        <taxon>Embryophyta</taxon>
        <taxon>Tracheophyta</taxon>
        <taxon>Spermatophyta</taxon>
        <taxon>Magnoliopsida</taxon>
        <taxon>Liliopsida</taxon>
        <taxon>Zingiberales</taxon>
        <taxon>Musaceae</taxon>
        <taxon>Ensete</taxon>
    </lineage>
</organism>
<feature type="compositionally biased region" description="Basic and acidic residues" evidence="1">
    <location>
        <begin position="135"/>
        <end position="150"/>
    </location>
</feature>
<gene>
    <name evidence="2" type="ORF">B296_00052483</name>
</gene>
<feature type="compositionally biased region" description="Basic residues" evidence="1">
    <location>
        <begin position="119"/>
        <end position="134"/>
    </location>
</feature>
<reference evidence="2 3" key="1">
    <citation type="journal article" date="2014" name="Agronomy (Basel)">
        <title>A Draft Genome Sequence for Ensete ventricosum, the Drought-Tolerant Tree Against Hunger.</title>
        <authorList>
            <person name="Harrison J."/>
            <person name="Moore K.A."/>
            <person name="Paszkiewicz K."/>
            <person name="Jones T."/>
            <person name="Grant M."/>
            <person name="Ambacheew D."/>
            <person name="Muzemil S."/>
            <person name="Studholme D.J."/>
        </authorList>
    </citation>
    <scope>NUCLEOTIDE SEQUENCE [LARGE SCALE GENOMIC DNA]</scope>
</reference>
<accession>A0A426XHX2</accession>
<dbReference type="EMBL" id="AMZH03020532">
    <property type="protein sequence ID" value="RRT39087.1"/>
    <property type="molecule type" value="Genomic_DNA"/>
</dbReference>
<feature type="region of interest" description="Disordered" evidence="1">
    <location>
        <begin position="114"/>
        <end position="185"/>
    </location>
</feature>
<evidence type="ECO:0000313" key="3">
    <source>
        <dbReference type="Proteomes" id="UP000287651"/>
    </source>
</evidence>
<dbReference type="Proteomes" id="UP000287651">
    <property type="component" value="Unassembled WGS sequence"/>
</dbReference>
<comment type="caution">
    <text evidence="2">The sequence shown here is derived from an EMBL/GenBank/DDBJ whole genome shotgun (WGS) entry which is preliminary data.</text>
</comment>
<sequence length="185" mass="20339">MMHRELFADLETTAVAEVDEKRLPQTRTAAKKHAAAAARALRSATLEDVLRVKEEQQIWGKKAPTKDAGRISSNYTDSCVGKGGGKRKGTPTSARIQMLCFDGRDWEEIAQESLVGPQQRKKMRPGSQGRHGRRHVVDGAEQKQRIDCRGKQGTVTTAAGEEVRLPVAAGGDYSSRGRRRRGSDD</sequence>
<evidence type="ECO:0000256" key="1">
    <source>
        <dbReference type="SAM" id="MobiDB-lite"/>
    </source>
</evidence>
<evidence type="ECO:0000313" key="2">
    <source>
        <dbReference type="EMBL" id="RRT39087.1"/>
    </source>
</evidence>
<proteinExistence type="predicted"/>
<protein>
    <submittedName>
        <fullName evidence="2">Uncharacterized protein</fullName>
    </submittedName>
</protein>
<name>A0A426XHX2_ENSVE</name>